<dbReference type="AlphaFoldDB" id="A0A7X3MH70"/>
<feature type="transmembrane region" description="Helical" evidence="1">
    <location>
        <begin position="46"/>
        <end position="67"/>
    </location>
</feature>
<accession>A0A7X3MH70</accession>
<comment type="caution">
    <text evidence="2">The sequence shown here is derived from an EMBL/GenBank/DDBJ whole genome shotgun (WGS) entry which is preliminary data.</text>
</comment>
<dbReference type="InterPro" id="IPR021560">
    <property type="entry name" value="DUF3021"/>
</dbReference>
<feature type="transmembrane region" description="Helical" evidence="1">
    <location>
        <begin position="79"/>
        <end position="100"/>
    </location>
</feature>
<keyword evidence="1" id="KW-0472">Membrane</keyword>
<keyword evidence="1" id="KW-0812">Transmembrane</keyword>
<keyword evidence="1" id="KW-1133">Transmembrane helix</keyword>
<dbReference type="EMBL" id="WUQX01000001">
    <property type="protein sequence ID" value="MXP76304.1"/>
    <property type="molecule type" value="Genomic_DNA"/>
</dbReference>
<evidence type="ECO:0000313" key="2">
    <source>
        <dbReference type="EMBL" id="MXP76304.1"/>
    </source>
</evidence>
<dbReference type="Proteomes" id="UP000460412">
    <property type="component" value="Unassembled WGS sequence"/>
</dbReference>
<sequence length="159" mass="18101">MKHTLKLFVKYILSGISLGCTFFVIMCLSFYVGGGEEFLKEIFEDFGRQAVGSMLVGIACGATAVIYQFDRFSGFVKTIIHFCVGMGVFYPVAVSLGWIPFYPDRILYTVLQFLVSCGIFMTIWLGFYLFNRNEAKRINKRLREMERDGDNGDISYKAP</sequence>
<keyword evidence="3" id="KW-1185">Reference proteome</keyword>
<proteinExistence type="predicted"/>
<feature type="transmembrane region" description="Helical" evidence="1">
    <location>
        <begin position="106"/>
        <end position="130"/>
    </location>
</feature>
<organism evidence="2 3">
    <name type="scientific">Sporofaciens musculi</name>
    <dbReference type="NCBI Taxonomy" id="2681861"/>
    <lineage>
        <taxon>Bacteria</taxon>
        <taxon>Bacillati</taxon>
        <taxon>Bacillota</taxon>
        <taxon>Clostridia</taxon>
        <taxon>Lachnospirales</taxon>
        <taxon>Lachnospiraceae</taxon>
        <taxon>Sporofaciens</taxon>
    </lineage>
</organism>
<dbReference type="Pfam" id="PF11457">
    <property type="entry name" value="DUF3021"/>
    <property type="match status" value="1"/>
</dbReference>
<feature type="transmembrane region" description="Helical" evidence="1">
    <location>
        <begin position="12"/>
        <end position="34"/>
    </location>
</feature>
<evidence type="ECO:0000256" key="1">
    <source>
        <dbReference type="SAM" id="Phobius"/>
    </source>
</evidence>
<evidence type="ECO:0000313" key="3">
    <source>
        <dbReference type="Proteomes" id="UP000460412"/>
    </source>
</evidence>
<dbReference type="RefSeq" id="WP_159751452.1">
    <property type="nucleotide sequence ID" value="NZ_WUQX01000001.1"/>
</dbReference>
<gene>
    <name evidence="2" type="ORF">GN277_13145</name>
</gene>
<name>A0A7X3MH70_9FIRM</name>
<reference evidence="2 3" key="1">
    <citation type="submission" date="2019-12" db="EMBL/GenBank/DDBJ databases">
        <title>Sporaefaciens musculi gen. nov., sp. nov., a novel bacterium isolated from the caecum of an obese mouse.</title>
        <authorList>
            <person name="Rasmussen T.S."/>
            <person name="Streidl T."/>
            <person name="Hitch T.C.A."/>
            <person name="Wortmann E."/>
            <person name="Deptula P."/>
            <person name="Hansen M."/>
            <person name="Nielsen D.S."/>
            <person name="Clavel T."/>
            <person name="Vogensen F.K."/>
        </authorList>
    </citation>
    <scope>NUCLEOTIDE SEQUENCE [LARGE SCALE GENOMIC DNA]</scope>
    <source>
        <strain evidence="2 3">WCA-9-b2</strain>
    </source>
</reference>
<protein>
    <submittedName>
        <fullName evidence="2">DUF3021 family protein</fullName>
    </submittedName>
</protein>